<dbReference type="PROSITE" id="PS50111">
    <property type="entry name" value="CHEMOTAXIS_TRANSDUC_2"/>
    <property type="match status" value="1"/>
</dbReference>
<reference evidence="6 7" key="1">
    <citation type="submission" date="2019-06" db="EMBL/GenBank/DDBJ databases">
        <title>Sulfurimonas gotlandica sp. nov., a chemoautotrophic and psychrotolerant epsilonproteobacterium isolated from a pelagic redoxcline, and an emended description of the genus Sulfurimonas.</title>
        <authorList>
            <person name="Wang S."/>
            <person name="Jiang L."/>
            <person name="Shao Z."/>
        </authorList>
    </citation>
    <scope>NUCLEOTIDE SEQUENCE [LARGE SCALE GENOMIC DNA]</scope>
    <source>
        <strain evidence="6 7">B2</strain>
    </source>
</reference>
<dbReference type="GO" id="GO:0016020">
    <property type="term" value="C:membrane"/>
    <property type="evidence" value="ECO:0007669"/>
    <property type="project" value="InterPro"/>
</dbReference>
<dbReference type="InterPro" id="IPR025991">
    <property type="entry name" value="Chemoreceptor_zinc-bind_dom"/>
</dbReference>
<dbReference type="PANTHER" id="PTHR32089">
    <property type="entry name" value="METHYL-ACCEPTING CHEMOTAXIS PROTEIN MCPB"/>
    <property type="match status" value="1"/>
</dbReference>
<comment type="similarity">
    <text evidence="2">Belongs to the methyl-accepting chemotaxis (MCP) protein family.</text>
</comment>
<dbReference type="Gene3D" id="1.10.287.950">
    <property type="entry name" value="Methyl-accepting chemotaxis protein"/>
    <property type="match status" value="1"/>
</dbReference>
<dbReference type="Gene3D" id="1.20.120.1530">
    <property type="match status" value="1"/>
</dbReference>
<evidence type="ECO:0000313" key="7">
    <source>
        <dbReference type="Proteomes" id="UP000593910"/>
    </source>
</evidence>
<keyword evidence="7" id="KW-1185">Reference proteome</keyword>
<evidence type="ECO:0000256" key="3">
    <source>
        <dbReference type="PROSITE-ProRule" id="PRU00284"/>
    </source>
</evidence>
<dbReference type="EMBL" id="CP041165">
    <property type="protein sequence ID" value="QOP42187.1"/>
    <property type="molecule type" value="Genomic_DNA"/>
</dbReference>
<sequence>MFGSDHNTIKVDKQLFEKLLSVVKDAANGRLDSRITGIDKSDPLGEAAWSINNMLDQTEAFMRETKTSIDAANEGLEHRNVDPHGLKGAFKQNAHLVAQGVEGVILGHNAKVKGELGTRFSELGGGMQESLHKIQNAMETSLQNIRKVADSSQLMADEAKGSLNLIDELSVKIEHLANLIISSTEAIETLSAQTNDITSVLDLIKDIADQTNLLALNAAIEAARAGEHGRGFAVVADEVRKLAERTQRATAEISVTTKSLQQEADGINEISKEIETIAVESNEGIQELKTTLEDVNKNADSNAKIASFIKSSNRVTTIKINHIVYKNAAYSSVLNEKMNDLMESQHDSCSFSKWYYGRGKDDYSHTNSYAKLEEPHINIHKDILKNVEFIKNHSVMKHKDKVIEYFAEMEESSNKLFALLDKMVEERYE</sequence>
<dbReference type="Pfam" id="PF13682">
    <property type="entry name" value="CZB"/>
    <property type="match status" value="1"/>
</dbReference>
<dbReference type="SMART" id="SM00283">
    <property type="entry name" value="MA"/>
    <property type="match status" value="1"/>
</dbReference>
<accession>A0A7M1AXJ4</accession>
<evidence type="ECO:0000256" key="2">
    <source>
        <dbReference type="ARBA" id="ARBA00029447"/>
    </source>
</evidence>
<dbReference type="PANTHER" id="PTHR32089:SF112">
    <property type="entry name" value="LYSOZYME-LIKE PROTEIN-RELATED"/>
    <property type="match status" value="1"/>
</dbReference>
<evidence type="ECO:0000313" key="6">
    <source>
        <dbReference type="EMBL" id="QOP42187.1"/>
    </source>
</evidence>
<dbReference type="AlphaFoldDB" id="A0A7M1AXJ4"/>
<organism evidence="6 7">
    <name type="scientific">Sulfurimonas marina</name>
    <dbReference type="NCBI Taxonomy" id="2590551"/>
    <lineage>
        <taxon>Bacteria</taxon>
        <taxon>Pseudomonadati</taxon>
        <taxon>Campylobacterota</taxon>
        <taxon>Epsilonproteobacteria</taxon>
        <taxon>Campylobacterales</taxon>
        <taxon>Sulfurimonadaceae</taxon>
        <taxon>Sulfurimonas</taxon>
    </lineage>
</organism>
<evidence type="ECO:0000256" key="1">
    <source>
        <dbReference type="ARBA" id="ARBA00023224"/>
    </source>
</evidence>
<dbReference type="Proteomes" id="UP000593910">
    <property type="component" value="Chromosome"/>
</dbReference>
<dbReference type="Pfam" id="PF00015">
    <property type="entry name" value="MCPsignal"/>
    <property type="match status" value="1"/>
</dbReference>
<gene>
    <name evidence="6" type="ORF">FJR03_10745</name>
</gene>
<name>A0A7M1AXJ4_9BACT</name>
<dbReference type="SUPFAM" id="SSF58104">
    <property type="entry name" value="Methyl-accepting chemotaxis protein (MCP) signaling domain"/>
    <property type="match status" value="1"/>
</dbReference>
<dbReference type="KEGG" id="smax:FJR03_10745"/>
<evidence type="ECO:0000259" key="4">
    <source>
        <dbReference type="PROSITE" id="PS50111"/>
    </source>
</evidence>
<dbReference type="InterPro" id="IPR004089">
    <property type="entry name" value="MCPsignal_dom"/>
</dbReference>
<protein>
    <submittedName>
        <fullName evidence="6">Chemotaxis protein</fullName>
    </submittedName>
</protein>
<evidence type="ECO:0000259" key="5">
    <source>
        <dbReference type="PROSITE" id="PS50885"/>
    </source>
</evidence>
<dbReference type="InterPro" id="IPR003660">
    <property type="entry name" value="HAMP_dom"/>
</dbReference>
<feature type="domain" description="HAMP" evidence="5">
    <location>
        <begin position="17"/>
        <end position="63"/>
    </location>
</feature>
<keyword evidence="1 3" id="KW-0807">Transducer</keyword>
<proteinExistence type="inferred from homology"/>
<dbReference type="PROSITE" id="PS50885">
    <property type="entry name" value="HAMP"/>
    <property type="match status" value="1"/>
</dbReference>
<dbReference type="GO" id="GO:0007165">
    <property type="term" value="P:signal transduction"/>
    <property type="evidence" value="ECO:0007669"/>
    <property type="project" value="UniProtKB-KW"/>
</dbReference>
<feature type="domain" description="Methyl-accepting transducer" evidence="4">
    <location>
        <begin position="130"/>
        <end position="342"/>
    </location>
</feature>